<protein>
    <submittedName>
        <fullName evidence="2">Histone deacetylase complex subunit</fullName>
    </submittedName>
</protein>
<evidence type="ECO:0000313" key="3">
    <source>
        <dbReference type="JaponicusDB" id="SJAG_05926"/>
    </source>
</evidence>
<organism evidence="2 4">
    <name type="scientific">Schizosaccharomyces japonicus (strain yFS275 / FY16936)</name>
    <name type="common">Fission yeast</name>
    <dbReference type="NCBI Taxonomy" id="402676"/>
    <lineage>
        <taxon>Eukaryota</taxon>
        <taxon>Fungi</taxon>
        <taxon>Dikarya</taxon>
        <taxon>Ascomycota</taxon>
        <taxon>Taphrinomycotina</taxon>
        <taxon>Schizosaccharomycetes</taxon>
        <taxon>Schizosaccharomycetales</taxon>
        <taxon>Schizosaccharomycetaceae</taxon>
        <taxon>Schizosaccharomyces</taxon>
    </lineage>
</organism>
<dbReference type="PANTHER" id="PTHR13082">
    <property type="entry name" value="SAP18"/>
    <property type="match status" value="1"/>
</dbReference>
<keyword evidence="4" id="KW-1185">Reference proteome</keyword>
<dbReference type="InterPro" id="IPR010516">
    <property type="entry name" value="SAP18"/>
</dbReference>
<dbReference type="OMA" id="VGPCPFL"/>
<gene>
    <name evidence="3" type="primary">sap18</name>
    <name evidence="2" type="ORF">SJAG_05926</name>
</gene>
<dbReference type="Pfam" id="PF06487">
    <property type="entry name" value="SAP18"/>
    <property type="match status" value="1"/>
</dbReference>
<accession>T0RSX7</accession>
<proteinExistence type="inferred from homology"/>
<sequence>MGSRSPVPSGREEECPCLVKVSYGYDTKHKPFDVLNNKTPAVEIYVWKSMSLYDVSVLIADQTVLQKEDTRHAEWKFSFRIAYFDSVRRKSAFREIGSACLHDPDLLQGNRLLRNVGYRYGDILDVSIRPDSIRLSSVHSK</sequence>
<dbReference type="STRING" id="402676.T0RSX7"/>
<dbReference type="GeneID" id="22831100"/>
<dbReference type="JaponicusDB" id="SJAG_05926">
    <property type="gene designation" value="sap18"/>
</dbReference>
<dbReference type="Gene3D" id="3.10.20.550">
    <property type="entry name" value="ASAP complex, SAP18 subunit"/>
    <property type="match status" value="1"/>
</dbReference>
<reference evidence="2 4" key="1">
    <citation type="journal article" date="2011" name="Science">
        <title>Comparative functional genomics of the fission yeasts.</title>
        <authorList>
            <person name="Rhind N."/>
            <person name="Chen Z."/>
            <person name="Yassour M."/>
            <person name="Thompson D.A."/>
            <person name="Haas B.J."/>
            <person name="Habib N."/>
            <person name="Wapinski I."/>
            <person name="Roy S."/>
            <person name="Lin M.F."/>
            <person name="Heiman D.I."/>
            <person name="Young S.K."/>
            <person name="Furuya K."/>
            <person name="Guo Y."/>
            <person name="Pidoux A."/>
            <person name="Chen H.M."/>
            <person name="Robbertse B."/>
            <person name="Goldberg J.M."/>
            <person name="Aoki K."/>
            <person name="Bayne E.H."/>
            <person name="Berlin A.M."/>
            <person name="Desjardins C.A."/>
            <person name="Dobbs E."/>
            <person name="Dukaj L."/>
            <person name="Fan L."/>
            <person name="FitzGerald M.G."/>
            <person name="French C."/>
            <person name="Gujja S."/>
            <person name="Hansen K."/>
            <person name="Keifenheim D."/>
            <person name="Levin J.Z."/>
            <person name="Mosher R.A."/>
            <person name="Mueller C.A."/>
            <person name="Pfiffner J."/>
            <person name="Priest M."/>
            <person name="Russ C."/>
            <person name="Smialowska A."/>
            <person name="Swoboda P."/>
            <person name="Sykes S.M."/>
            <person name="Vaughn M."/>
            <person name="Vengrova S."/>
            <person name="Yoder R."/>
            <person name="Zeng Q."/>
            <person name="Allshire R."/>
            <person name="Baulcombe D."/>
            <person name="Birren B.W."/>
            <person name="Brown W."/>
            <person name="Ekwall K."/>
            <person name="Kellis M."/>
            <person name="Leatherwood J."/>
            <person name="Levin H."/>
            <person name="Margalit H."/>
            <person name="Martienssen R."/>
            <person name="Nieduszynski C.A."/>
            <person name="Spatafora J.W."/>
            <person name="Friedman N."/>
            <person name="Dalgaard J.Z."/>
            <person name="Baumann P."/>
            <person name="Niki H."/>
            <person name="Regev A."/>
            <person name="Nusbaum C."/>
        </authorList>
    </citation>
    <scope>NUCLEOTIDE SEQUENCE [LARGE SCALE GENOMIC DNA]</scope>
    <source>
        <strain evidence="4">yFS275 / FY16936</strain>
    </source>
</reference>
<dbReference type="PANTHER" id="PTHR13082:SF0">
    <property type="entry name" value="HISTONE DEACETYLASE COMPLEX SUBUNIT SAP18"/>
    <property type="match status" value="1"/>
</dbReference>
<evidence type="ECO:0000313" key="4">
    <source>
        <dbReference type="Proteomes" id="UP000001744"/>
    </source>
</evidence>
<dbReference type="OrthoDB" id="5309102at2759"/>
<comment type="similarity">
    <text evidence="1">Belongs to the SAP18 family.</text>
</comment>
<dbReference type="eggNOG" id="KOG3391">
    <property type="taxonomic scope" value="Eukaryota"/>
</dbReference>
<dbReference type="Proteomes" id="UP000001744">
    <property type="component" value="Unassembled WGS sequence"/>
</dbReference>
<evidence type="ECO:0000313" key="2">
    <source>
        <dbReference type="EMBL" id="EQC53050.1"/>
    </source>
</evidence>
<evidence type="ECO:0000256" key="1">
    <source>
        <dbReference type="ARBA" id="ARBA00009143"/>
    </source>
</evidence>
<name>T0RSX7_SCHJY</name>
<dbReference type="InterPro" id="IPR042534">
    <property type="entry name" value="SAP18_sf"/>
</dbReference>
<dbReference type="HOGENOM" id="CLU_1787944_0_0_1"/>
<dbReference type="EMBL" id="KE651166">
    <property type="protein sequence ID" value="EQC53050.1"/>
    <property type="molecule type" value="Genomic_DNA"/>
</dbReference>
<dbReference type="AlphaFoldDB" id="T0RSX7"/>
<dbReference type="VEuPathDB" id="FungiDB:SJAG_05926"/>
<dbReference type="RefSeq" id="XP_011048978.1">
    <property type="nucleotide sequence ID" value="XM_011050676.1"/>
</dbReference>